<evidence type="ECO:0000256" key="1">
    <source>
        <dbReference type="SAM" id="Phobius"/>
    </source>
</evidence>
<dbReference type="PANTHER" id="PTHR12242">
    <property type="entry name" value="OS02G0130600 PROTEIN-RELATED"/>
    <property type="match status" value="1"/>
</dbReference>
<reference evidence="2 3" key="1">
    <citation type="submission" date="2023-09" db="EMBL/GenBank/DDBJ databases">
        <title>Nesidiocoris tenuis whole genome shotgun sequence.</title>
        <authorList>
            <person name="Shibata T."/>
            <person name="Shimoda M."/>
            <person name="Kobayashi T."/>
            <person name="Uehara T."/>
        </authorList>
    </citation>
    <scope>NUCLEOTIDE SEQUENCE [LARGE SCALE GENOMIC DNA]</scope>
    <source>
        <strain evidence="2 3">Japan</strain>
    </source>
</reference>
<dbReference type="EMBL" id="AP028916">
    <property type="protein sequence ID" value="BES97505.1"/>
    <property type="molecule type" value="Genomic_DNA"/>
</dbReference>
<sequence>MMRFVRTASSAVDDIRRAVEELEEHSLEEAAVRSCWQRSPGVSWRYVVYRCLIFVIHLAIFDMSFLEIGRNFNPDFTVGINAPRTIKFYMKWGLYLTHWGLVFNAVQSFLGALLVLNAFRFQRAGSSAPSFFRTIANLYHVLFVVSVNLSIFIAAGFWSWVYDPADSNIDALTLSEHGMCTFLLIVDLFIVGLPYKLFYGFYTTTVTLVYMCMTYVHHLCGALDRFQDHTFLYEKNDWDYPRVVLIYYSTSIVLVLVFNVTLWVLYLSRRFLVRKFRQESA</sequence>
<dbReference type="PANTHER" id="PTHR12242:SF49">
    <property type="entry name" value="HEADBUTT, ISOFORM E"/>
    <property type="match status" value="1"/>
</dbReference>
<feature type="transmembrane region" description="Helical" evidence="1">
    <location>
        <begin position="139"/>
        <end position="160"/>
    </location>
</feature>
<keyword evidence="1" id="KW-1133">Transmembrane helix</keyword>
<feature type="transmembrane region" description="Helical" evidence="1">
    <location>
        <begin position="99"/>
        <end position="119"/>
    </location>
</feature>
<feature type="transmembrane region" description="Helical" evidence="1">
    <location>
        <begin position="197"/>
        <end position="216"/>
    </location>
</feature>
<gene>
    <name evidence="2" type="ORF">NTJ_10319</name>
</gene>
<evidence type="ECO:0000313" key="3">
    <source>
        <dbReference type="Proteomes" id="UP001307889"/>
    </source>
</evidence>
<keyword evidence="1" id="KW-0472">Membrane</keyword>
<dbReference type="Proteomes" id="UP001307889">
    <property type="component" value="Chromosome 8"/>
</dbReference>
<name>A0ABN7AZA0_9HEMI</name>
<evidence type="ECO:0008006" key="4">
    <source>
        <dbReference type="Google" id="ProtNLM"/>
    </source>
</evidence>
<dbReference type="Pfam" id="PF21534">
    <property type="entry name" value="Rost"/>
    <property type="match status" value="1"/>
</dbReference>
<dbReference type="InterPro" id="IPR049352">
    <property type="entry name" value="Rost"/>
</dbReference>
<protein>
    <recommendedName>
        <fullName evidence="4">TLC domain-containing protein</fullName>
    </recommendedName>
</protein>
<keyword evidence="1" id="KW-0812">Transmembrane</keyword>
<feature type="transmembrane region" description="Helical" evidence="1">
    <location>
        <begin position="172"/>
        <end position="190"/>
    </location>
</feature>
<feature type="transmembrane region" description="Helical" evidence="1">
    <location>
        <begin position="47"/>
        <end position="66"/>
    </location>
</feature>
<feature type="transmembrane region" description="Helical" evidence="1">
    <location>
        <begin position="245"/>
        <end position="267"/>
    </location>
</feature>
<proteinExistence type="predicted"/>
<evidence type="ECO:0000313" key="2">
    <source>
        <dbReference type="EMBL" id="BES97505.1"/>
    </source>
</evidence>
<organism evidence="2 3">
    <name type="scientific">Nesidiocoris tenuis</name>
    <dbReference type="NCBI Taxonomy" id="355587"/>
    <lineage>
        <taxon>Eukaryota</taxon>
        <taxon>Metazoa</taxon>
        <taxon>Ecdysozoa</taxon>
        <taxon>Arthropoda</taxon>
        <taxon>Hexapoda</taxon>
        <taxon>Insecta</taxon>
        <taxon>Pterygota</taxon>
        <taxon>Neoptera</taxon>
        <taxon>Paraneoptera</taxon>
        <taxon>Hemiptera</taxon>
        <taxon>Heteroptera</taxon>
        <taxon>Panheteroptera</taxon>
        <taxon>Cimicomorpha</taxon>
        <taxon>Miridae</taxon>
        <taxon>Dicyphina</taxon>
        <taxon>Nesidiocoris</taxon>
    </lineage>
</organism>
<keyword evidence="3" id="KW-1185">Reference proteome</keyword>
<accession>A0ABN7AZA0</accession>